<dbReference type="InterPro" id="IPR011206">
    <property type="entry name" value="Citrate_lyase_beta/mcl1/mcl2"/>
</dbReference>
<keyword evidence="6" id="KW-1185">Reference proteome</keyword>
<dbReference type="Gene3D" id="3.20.20.60">
    <property type="entry name" value="Phosphoenolpyruvate-binding domains"/>
    <property type="match status" value="1"/>
</dbReference>
<dbReference type="PANTHER" id="PTHR32308:SF0">
    <property type="entry name" value="HPCH_HPAI ALDOLASE_CITRATE LYASE DOMAIN-CONTAINING PROTEIN"/>
    <property type="match status" value="1"/>
</dbReference>
<proteinExistence type="predicted"/>
<name>A0A285NVH6_NATPI</name>
<dbReference type="EMBL" id="OBEJ01000002">
    <property type="protein sequence ID" value="SNZ13470.1"/>
    <property type="molecule type" value="Genomic_DNA"/>
</dbReference>
<gene>
    <name evidence="5" type="ORF">SAMN06269185_2206</name>
</gene>
<dbReference type="Pfam" id="PF03328">
    <property type="entry name" value="HpcH_HpaI"/>
    <property type="match status" value="1"/>
</dbReference>
<dbReference type="OrthoDB" id="9170at2157"/>
<reference evidence="5 6" key="1">
    <citation type="submission" date="2017-09" db="EMBL/GenBank/DDBJ databases">
        <authorList>
            <person name="Ehlers B."/>
            <person name="Leendertz F.H."/>
        </authorList>
    </citation>
    <scope>NUCLEOTIDE SEQUENCE [LARGE SCALE GENOMIC DNA]</scope>
    <source>
        <strain evidence="5 6">DSM 27208</strain>
    </source>
</reference>
<dbReference type="GO" id="GO:0016829">
    <property type="term" value="F:lyase activity"/>
    <property type="evidence" value="ECO:0007669"/>
    <property type="project" value="UniProtKB-KW"/>
</dbReference>
<dbReference type="GO" id="GO:0000287">
    <property type="term" value="F:magnesium ion binding"/>
    <property type="evidence" value="ECO:0007669"/>
    <property type="project" value="TreeGrafter"/>
</dbReference>
<dbReference type="InterPro" id="IPR015813">
    <property type="entry name" value="Pyrv/PenolPyrv_kinase-like_dom"/>
</dbReference>
<accession>A0A285NVH6</accession>
<protein>
    <submittedName>
        <fullName evidence="5">Citrate lyase subunit beta / citryl-CoA lyase</fullName>
    </submittedName>
</protein>
<sequence length="283" mass="29917">MTRRSLLFTPGDREAMLRKAPTTGADIIAFDLEDAVAPADKDDARQTVADVLTDPSFDPDCEVFVRTNPLPEGRTDLAVVLDDSEAVLDGLIVPKASSAASVTELADAAAEHGRELPVLALVESAAGVLAAPEIAAATPTDGLLFGAEDLAADLGATRTSGGTEVLYARERVVAAARAAGVDAIDTLYTAIDDEDGLREDAAFARQLGYDGKMAIHPAQVDPIHDAMTPDAEQIEWARRVLDARPASNTVVYEVDGEMIDAPLIRQAERILSRVPDDESDTGQ</sequence>
<dbReference type="Proteomes" id="UP000219453">
    <property type="component" value="Unassembled WGS sequence"/>
</dbReference>
<dbReference type="InterPro" id="IPR040442">
    <property type="entry name" value="Pyrv_kinase-like_dom_sf"/>
</dbReference>
<dbReference type="PIRSF" id="PIRSF015582">
    <property type="entry name" value="Cit_lyase_B"/>
    <property type="match status" value="1"/>
</dbReference>
<evidence type="ECO:0000259" key="4">
    <source>
        <dbReference type="Pfam" id="PF03328"/>
    </source>
</evidence>
<keyword evidence="2" id="KW-0479">Metal-binding</keyword>
<dbReference type="PANTHER" id="PTHR32308">
    <property type="entry name" value="LYASE BETA SUBUNIT, PUTATIVE (AFU_ORTHOLOGUE AFUA_4G13030)-RELATED"/>
    <property type="match status" value="1"/>
</dbReference>
<dbReference type="SUPFAM" id="SSF51621">
    <property type="entry name" value="Phosphoenolpyruvate/pyruvate domain"/>
    <property type="match status" value="1"/>
</dbReference>
<dbReference type="InterPro" id="IPR005000">
    <property type="entry name" value="Aldolase/citrate-lyase_domain"/>
</dbReference>
<feature type="domain" description="HpcH/HpaI aldolase/citrate lyase" evidence="4">
    <location>
        <begin position="4"/>
        <end position="217"/>
    </location>
</feature>
<comment type="cofactor">
    <cofactor evidence="1">
        <name>Mg(2+)</name>
        <dbReference type="ChEBI" id="CHEBI:18420"/>
    </cofactor>
</comment>
<evidence type="ECO:0000256" key="2">
    <source>
        <dbReference type="ARBA" id="ARBA00022723"/>
    </source>
</evidence>
<evidence type="ECO:0000256" key="1">
    <source>
        <dbReference type="ARBA" id="ARBA00001946"/>
    </source>
</evidence>
<dbReference type="GO" id="GO:0006107">
    <property type="term" value="P:oxaloacetate metabolic process"/>
    <property type="evidence" value="ECO:0007669"/>
    <property type="project" value="TreeGrafter"/>
</dbReference>
<evidence type="ECO:0000256" key="3">
    <source>
        <dbReference type="ARBA" id="ARBA00022842"/>
    </source>
</evidence>
<dbReference type="AlphaFoldDB" id="A0A285NVH6"/>
<organism evidence="5 6">
    <name type="scientific">Natronoarchaeum philippinense</name>
    <dbReference type="NCBI Taxonomy" id="558529"/>
    <lineage>
        <taxon>Archaea</taxon>
        <taxon>Methanobacteriati</taxon>
        <taxon>Methanobacteriota</taxon>
        <taxon>Stenosarchaea group</taxon>
        <taxon>Halobacteria</taxon>
        <taxon>Halobacteriales</taxon>
        <taxon>Natronoarchaeaceae</taxon>
    </lineage>
</organism>
<evidence type="ECO:0000313" key="5">
    <source>
        <dbReference type="EMBL" id="SNZ13470.1"/>
    </source>
</evidence>
<evidence type="ECO:0000313" key="6">
    <source>
        <dbReference type="Proteomes" id="UP000219453"/>
    </source>
</evidence>
<dbReference type="RefSeq" id="WP_097009099.1">
    <property type="nucleotide sequence ID" value="NZ_OBEJ01000002.1"/>
</dbReference>
<keyword evidence="3" id="KW-0460">Magnesium</keyword>
<keyword evidence="5" id="KW-0456">Lyase</keyword>